<evidence type="ECO:0000256" key="1">
    <source>
        <dbReference type="ARBA" id="ARBA00022729"/>
    </source>
</evidence>
<dbReference type="PRINTS" id="PR01185">
    <property type="entry name" value="INTEGRINA"/>
</dbReference>
<comment type="caution">
    <text evidence="6">The sequence shown here is derived from an EMBL/GenBank/DDBJ whole genome shotgun (WGS) entry which is preliminary data.</text>
</comment>
<proteinExistence type="predicted"/>
<keyword evidence="1" id="KW-0732">Signal</keyword>
<dbReference type="EMBL" id="JAAIYO010000002">
    <property type="protein sequence ID" value="MBE4748428.1"/>
    <property type="molecule type" value="Genomic_DNA"/>
</dbReference>
<dbReference type="PROSITE" id="PS51257">
    <property type="entry name" value="PROKAR_LIPOPROTEIN"/>
    <property type="match status" value="1"/>
</dbReference>
<dbReference type="PROSITE" id="PS51470">
    <property type="entry name" value="FG_GAP"/>
    <property type="match status" value="6"/>
</dbReference>
<keyword evidence="7" id="KW-1185">Reference proteome</keyword>
<dbReference type="SUPFAM" id="SSF69318">
    <property type="entry name" value="Integrin alpha N-terminal domain"/>
    <property type="match status" value="2"/>
</dbReference>
<dbReference type="Pfam" id="PF11617">
    <property type="entry name" value="Cu-binding_MopE"/>
    <property type="match status" value="8"/>
</dbReference>
<evidence type="ECO:0000313" key="7">
    <source>
        <dbReference type="Proteomes" id="UP001516472"/>
    </source>
</evidence>
<dbReference type="RefSeq" id="WP_193347831.1">
    <property type="nucleotide sequence ID" value="NZ_CBCSIP010000444.1"/>
</dbReference>
<dbReference type="PANTHER" id="PTHR23221:SF7">
    <property type="entry name" value="PHOSPHATIDYLINOSITOL-GLYCAN-SPECIFIC PHOSPHOLIPASE D"/>
    <property type="match status" value="1"/>
</dbReference>
<keyword evidence="3" id="KW-0378">Hydrolase</keyword>
<dbReference type="InterPro" id="IPR028994">
    <property type="entry name" value="Integrin_alpha_N"/>
</dbReference>
<organism evidence="6 7">
    <name type="scientific">Corallococcus soli</name>
    <dbReference type="NCBI Taxonomy" id="2710757"/>
    <lineage>
        <taxon>Bacteria</taxon>
        <taxon>Pseudomonadati</taxon>
        <taxon>Myxococcota</taxon>
        <taxon>Myxococcia</taxon>
        <taxon>Myxococcales</taxon>
        <taxon>Cystobacterineae</taxon>
        <taxon>Myxococcaceae</taxon>
        <taxon>Corallococcus</taxon>
    </lineage>
</organism>
<dbReference type="Proteomes" id="UP001516472">
    <property type="component" value="Unassembled WGS sequence"/>
</dbReference>
<dbReference type="Gene3D" id="2.130.10.130">
    <property type="entry name" value="Integrin alpha, N-terminal"/>
    <property type="match status" value="4"/>
</dbReference>
<feature type="region of interest" description="Disordered" evidence="5">
    <location>
        <begin position="1190"/>
        <end position="1235"/>
    </location>
</feature>
<evidence type="ECO:0000256" key="3">
    <source>
        <dbReference type="ARBA" id="ARBA00022801"/>
    </source>
</evidence>
<dbReference type="InterPro" id="IPR013519">
    <property type="entry name" value="Int_alpha_beta-p"/>
</dbReference>
<accession>A0ABR9PKG1</accession>
<name>A0ABR9PKG1_9BACT</name>
<dbReference type="InterPro" id="IPR013517">
    <property type="entry name" value="FG-GAP"/>
</dbReference>
<dbReference type="SMART" id="SM00191">
    <property type="entry name" value="Int_alpha"/>
    <property type="match status" value="7"/>
</dbReference>
<evidence type="ECO:0000256" key="4">
    <source>
        <dbReference type="ARBA" id="ARBA00023180"/>
    </source>
</evidence>
<protein>
    <recommendedName>
        <fullName evidence="8">VCBS repeat-containing protein</fullName>
    </recommendedName>
</protein>
<dbReference type="InterPro" id="IPR021655">
    <property type="entry name" value="Put_metal-bd"/>
</dbReference>
<keyword evidence="2" id="KW-0677">Repeat</keyword>
<dbReference type="InterPro" id="IPR000413">
    <property type="entry name" value="Integrin_alpha"/>
</dbReference>
<reference evidence="6 7" key="1">
    <citation type="submission" date="2020-02" db="EMBL/GenBank/DDBJ databases">
        <authorList>
            <person name="Babadi Z.K."/>
            <person name="Risdian C."/>
            <person name="Ebrahimipour G.H."/>
            <person name="Wink J."/>
        </authorList>
    </citation>
    <scope>NUCLEOTIDE SEQUENCE [LARGE SCALE GENOMIC DNA]</scope>
    <source>
        <strain evidence="6 7">ZKHCc1 1396</strain>
    </source>
</reference>
<gene>
    <name evidence="6" type="ORF">G4177_09655</name>
</gene>
<sequence>MKFRLALLLPGLVLVSCEAPPPEPSPEAVAATSTTEQLNALTGALECKLPVANVTTALPLQLERRFVGNPSLANSRVGQALAAGDLDGDGALELLVGAPGTGTLKGYAFAVRTTANGQPDIRTHYARYEGELAGNRLGAALAAGNFTAGTGNDLVMGAPGHSTPLANQGVVYPVDGAQITGGDRALTAASVRFRGAAASDGAGQSLAVGNVTGTNALDLIVGVPLNESTGSPNTGTVYVFPGAVTATAAGSLASSALKIFGTGTTQADVQAGASVTVADMDGDGQSDLVVGAPRLDVGANNDSGAAYVFYGPLTGSTKTLADADLVLTGVNAGELAGTAVTAVGDANNDGYEELLVGAPGSGALPGRAYLVYGGARQAPQTVVSLGAANHLKMTGILGDQAGVALASPGDINGDGFRDLLIGAPNHSSATGAVYVVYGNGTPTGFPTGSLSLATVSRYMGASGGNQAGSALVGLGDVNNDGAADFAVGAPGFNSNAGIVYLVFGVGPRPWYTDTDGDRYGLDSGSEIRCGEPTTGFALSGGDCNDALATINPGAEEICDGVDNNCDGLKDDDVGAGTTIPFDWYLDADGDKHVDFANSVRQCAAPGAEWTRTPDVVGEECATPGSDSDATVYLGAPEICDAQDNNCDGNVDDDATRWSTWYRDADSDTFGNAAQSQKACFSPDGFVANNQDCDDTDSLTRPTGTEVCDGKDNNCSGVVDEGVKTTYYQDADHDNHGTLLASTQACSQPPNHSLLSDDCDDTSALRYPGKAEVCDGLDNNCDFDTDEGVKTTFFRDADNDTFGTALTSTQACVRPAGYATSNTDCNDANSAVKPSATEVCDNVDNNCNGTVDEGVKLTFYADADGDGVGTTNPSFRIQACTATTGYVSTATDCNDNRGDVKPGAPELCDDFDNDCDSLVDEGLATSNWYLDADGDGYGGAGGTAVTKCRVPGPGYVGSHSDCDDTTPSISPAQTEICEPTSQTQVDNNCDGDTQNAANAVTWYRDADGDTYGTTANTQKRCTQPSGYVGRELDCDDANASRNPGRQELCEAGGASAQVDNDCDVDTNDVDPNVPEANGGTPIWYGDADRDGHSGTAFKLRWCTNPTDLKDPVTQAYIVQGAYLSTPPDDCNDSSSGVYMREAWYEDKDGDGCGNPLRSVQSCGSPSCGIAYVRNNTDLNDNLPGNCSVLGPDSMSRQSMPPPVFLEEQPAPALPPETVGSTFRMNTPLDANAQAQR</sequence>
<dbReference type="PANTHER" id="PTHR23221">
    <property type="entry name" value="GLYCOSYLPHOSPHATIDYLINOSITOL PHOSPHOLIPASE D"/>
    <property type="match status" value="1"/>
</dbReference>
<evidence type="ECO:0008006" key="8">
    <source>
        <dbReference type="Google" id="ProtNLM"/>
    </source>
</evidence>
<evidence type="ECO:0000256" key="2">
    <source>
        <dbReference type="ARBA" id="ARBA00022737"/>
    </source>
</evidence>
<keyword evidence="4" id="KW-0325">Glycoprotein</keyword>
<dbReference type="Pfam" id="PF01839">
    <property type="entry name" value="FG-GAP"/>
    <property type="match status" value="5"/>
</dbReference>
<evidence type="ECO:0000256" key="5">
    <source>
        <dbReference type="SAM" id="MobiDB-lite"/>
    </source>
</evidence>
<evidence type="ECO:0000313" key="6">
    <source>
        <dbReference type="EMBL" id="MBE4748428.1"/>
    </source>
</evidence>